<feature type="compositionally biased region" description="Acidic residues" evidence="1">
    <location>
        <begin position="238"/>
        <end position="249"/>
    </location>
</feature>
<evidence type="ECO:0000256" key="1">
    <source>
        <dbReference type="SAM" id="MobiDB-lite"/>
    </source>
</evidence>
<proteinExistence type="predicted"/>
<reference evidence="2" key="1">
    <citation type="submission" date="2021-02" db="EMBL/GenBank/DDBJ databases">
        <authorList>
            <person name="Nowell W R."/>
        </authorList>
    </citation>
    <scope>NUCLEOTIDE SEQUENCE</scope>
</reference>
<name>A0A821SYU2_9BILA</name>
<dbReference type="AlphaFoldDB" id="A0A821SYU2"/>
<feature type="region of interest" description="Disordered" evidence="1">
    <location>
        <begin position="228"/>
        <end position="252"/>
    </location>
</feature>
<evidence type="ECO:0000313" key="3">
    <source>
        <dbReference type="Proteomes" id="UP000663838"/>
    </source>
</evidence>
<dbReference type="EMBL" id="CAJOBS010003695">
    <property type="protein sequence ID" value="CAF4863672.1"/>
    <property type="molecule type" value="Genomic_DNA"/>
</dbReference>
<accession>A0A821SYU2</accession>
<gene>
    <name evidence="2" type="ORF">TOA249_LOCUS27908</name>
</gene>
<evidence type="ECO:0000313" key="2">
    <source>
        <dbReference type="EMBL" id="CAF4863672.1"/>
    </source>
</evidence>
<sequence length="305" mass="35270">MLTNQQIFMNGIQSTWCVVFVCRLWLCYLQKISNFKTSANGKVISETKKNINSYFITRPAYLSVELNAHNLLYLILLVKQKRLPKQALNSIHLFNSQACESIFRDARSLSGTFSTKINFTVKDFLRRSQQLSKLNQLKYGQLNKSISFPVHHKHKQEYSSTSSNQLDDIDTLDIEHIILATYDQAIDVVKHSKMYYQLNEHNINNLSDLSKCIFDTLNKNSRMINYSSPASHNTADEFGLDEENDDNDDMYSTQHQSVDEGLLDYPNDPTSDDEDMLSTEKSHFNGIRLVDHINPALRQSYFKMK</sequence>
<protein>
    <submittedName>
        <fullName evidence="2">Uncharacterized protein</fullName>
    </submittedName>
</protein>
<comment type="caution">
    <text evidence="2">The sequence shown here is derived from an EMBL/GenBank/DDBJ whole genome shotgun (WGS) entry which is preliminary data.</text>
</comment>
<organism evidence="2 3">
    <name type="scientific">Rotaria socialis</name>
    <dbReference type="NCBI Taxonomy" id="392032"/>
    <lineage>
        <taxon>Eukaryota</taxon>
        <taxon>Metazoa</taxon>
        <taxon>Spiralia</taxon>
        <taxon>Gnathifera</taxon>
        <taxon>Rotifera</taxon>
        <taxon>Eurotatoria</taxon>
        <taxon>Bdelloidea</taxon>
        <taxon>Philodinida</taxon>
        <taxon>Philodinidae</taxon>
        <taxon>Rotaria</taxon>
    </lineage>
</organism>
<dbReference type="Proteomes" id="UP000663838">
    <property type="component" value="Unassembled WGS sequence"/>
</dbReference>